<organism evidence="3 4">
    <name type="scientific">Pelagicoccus mobilis</name>
    <dbReference type="NCBI Taxonomy" id="415221"/>
    <lineage>
        <taxon>Bacteria</taxon>
        <taxon>Pseudomonadati</taxon>
        <taxon>Verrucomicrobiota</taxon>
        <taxon>Opitutia</taxon>
        <taxon>Puniceicoccales</taxon>
        <taxon>Pelagicoccaceae</taxon>
        <taxon>Pelagicoccus</taxon>
    </lineage>
</organism>
<accession>A0A934RYF6</accession>
<evidence type="ECO:0000313" key="3">
    <source>
        <dbReference type="EMBL" id="MBK1876642.1"/>
    </source>
</evidence>
<dbReference type="Gene3D" id="3.10.350.10">
    <property type="entry name" value="LysM domain"/>
    <property type="match status" value="1"/>
</dbReference>
<proteinExistence type="predicted"/>
<evidence type="ECO:0000256" key="1">
    <source>
        <dbReference type="SAM" id="Coils"/>
    </source>
</evidence>
<gene>
    <name evidence="3" type="ORF">JIN87_07170</name>
</gene>
<name>A0A934RYF6_9BACT</name>
<dbReference type="SMART" id="SM00257">
    <property type="entry name" value="LysM"/>
    <property type="match status" value="1"/>
</dbReference>
<dbReference type="InterPro" id="IPR018392">
    <property type="entry name" value="LysM"/>
</dbReference>
<dbReference type="Pfam" id="PF01476">
    <property type="entry name" value="LysM"/>
    <property type="match status" value="1"/>
</dbReference>
<keyword evidence="4" id="KW-1185">Reference proteome</keyword>
<dbReference type="RefSeq" id="WP_200354859.1">
    <property type="nucleotide sequence ID" value="NZ_JAENIL010000011.1"/>
</dbReference>
<dbReference type="AlphaFoldDB" id="A0A934RYF6"/>
<reference evidence="3" key="1">
    <citation type="submission" date="2021-01" db="EMBL/GenBank/DDBJ databases">
        <title>Modified the classification status of verrucomicrobia.</title>
        <authorList>
            <person name="Feng X."/>
        </authorList>
    </citation>
    <scope>NUCLEOTIDE SEQUENCE</scope>
    <source>
        <strain evidence="3">KCTC 13126</strain>
    </source>
</reference>
<evidence type="ECO:0000259" key="2">
    <source>
        <dbReference type="PROSITE" id="PS51782"/>
    </source>
</evidence>
<feature type="domain" description="LysM" evidence="2">
    <location>
        <begin position="156"/>
        <end position="200"/>
    </location>
</feature>
<protein>
    <submittedName>
        <fullName evidence="3">LysM peptidoglycan-binding domain-containing protein</fullName>
    </submittedName>
</protein>
<dbReference type="SUPFAM" id="SSF54106">
    <property type="entry name" value="LysM domain"/>
    <property type="match status" value="1"/>
</dbReference>
<comment type="caution">
    <text evidence="3">The sequence shown here is derived from an EMBL/GenBank/DDBJ whole genome shotgun (WGS) entry which is preliminary data.</text>
</comment>
<feature type="coiled-coil region" evidence="1">
    <location>
        <begin position="40"/>
        <end position="74"/>
    </location>
</feature>
<dbReference type="CDD" id="cd00118">
    <property type="entry name" value="LysM"/>
    <property type="match status" value="1"/>
</dbReference>
<keyword evidence="1" id="KW-0175">Coiled coil</keyword>
<dbReference type="EMBL" id="JAENIL010000011">
    <property type="protein sequence ID" value="MBK1876642.1"/>
    <property type="molecule type" value="Genomic_DNA"/>
</dbReference>
<dbReference type="InterPro" id="IPR036779">
    <property type="entry name" value="LysM_dom_sf"/>
</dbReference>
<evidence type="ECO:0000313" key="4">
    <source>
        <dbReference type="Proteomes" id="UP000617628"/>
    </source>
</evidence>
<dbReference type="PROSITE" id="PS51782">
    <property type="entry name" value="LYSM"/>
    <property type="match status" value="1"/>
</dbReference>
<sequence length="203" mass="22787">MIRFSGYVVTLFFALVAFVASLNAQSSNLQYQVANMVEDQRLMMEQMRGLLAEMDEMRRENARLRALVEDFESDARRQSGNYATVAQVNELVRKTVASLEARDEVVQKEVTAMVNRELSKFAKEVQKSLGSITAAPKIDKNVKTVFDTSGVPENGIPYTVQPGESISSIAKKLNSRPDWIQNINKISDPRLLQVGQTIFVPQE</sequence>
<dbReference type="Proteomes" id="UP000617628">
    <property type="component" value="Unassembled WGS sequence"/>
</dbReference>